<feature type="domain" description="BPTI/Kunitz inhibitor" evidence="7">
    <location>
        <begin position="1089"/>
        <end position="1139"/>
    </location>
</feature>
<evidence type="ECO:0000313" key="9">
    <source>
        <dbReference type="EMBL" id="CDP90582.1"/>
    </source>
</evidence>
<dbReference type="InterPro" id="IPR036857">
    <property type="entry name" value="Thyroglobulin_1_sf"/>
</dbReference>
<dbReference type="InterPro" id="IPR050098">
    <property type="entry name" value="TFPI/VKTCI-like"/>
</dbReference>
<accession>A0A1I9FZI9</accession>
<feature type="region of interest" description="Disordered" evidence="5">
    <location>
        <begin position="472"/>
        <end position="517"/>
    </location>
</feature>
<feature type="domain" description="BPTI/Kunitz inhibitor" evidence="7">
    <location>
        <begin position="691"/>
        <end position="741"/>
    </location>
</feature>
<feature type="domain" description="BPTI/Kunitz inhibitor" evidence="7">
    <location>
        <begin position="1153"/>
        <end position="1203"/>
    </location>
</feature>
<name>A0A1I9FZI9_BRUMA</name>
<feature type="chain" id="PRO_5009328238" evidence="6">
    <location>
        <begin position="22"/>
        <end position="1971"/>
    </location>
</feature>
<feature type="signal peptide" evidence="6">
    <location>
        <begin position="1"/>
        <end position="21"/>
    </location>
</feature>
<dbReference type="Pfam" id="PF00014">
    <property type="entry name" value="Kunitz_BPTI"/>
    <property type="match status" value="10"/>
</dbReference>
<dbReference type="Pfam" id="PF14625">
    <property type="entry name" value="Lustrin_cystein"/>
    <property type="match status" value="4"/>
</dbReference>
<feature type="domain" description="BPTI/Kunitz inhibitor" evidence="7">
    <location>
        <begin position="1520"/>
        <end position="1570"/>
    </location>
</feature>
<feature type="compositionally biased region" description="Acidic residues" evidence="5">
    <location>
        <begin position="475"/>
        <end position="486"/>
    </location>
</feature>
<proteinExistence type="predicted"/>
<protein>
    <submittedName>
        <fullName evidence="9">BMA-MLT-11, isoform d</fullName>
    </submittedName>
</protein>
<feature type="domain" description="BPTI/Kunitz inhibitor" evidence="7">
    <location>
        <begin position="755"/>
        <end position="805"/>
    </location>
</feature>
<feature type="compositionally biased region" description="Basic and acidic residues" evidence="5">
    <location>
        <begin position="1257"/>
        <end position="1269"/>
    </location>
</feature>
<dbReference type="CDD" id="cd00109">
    <property type="entry name" value="Kunitz-type"/>
    <property type="match status" value="7"/>
</dbReference>
<evidence type="ECO:0000256" key="1">
    <source>
        <dbReference type="ARBA" id="ARBA00022690"/>
    </source>
</evidence>
<keyword evidence="2" id="KW-0722">Serine protease inhibitor</keyword>
<comment type="caution">
    <text evidence="4">Lacks conserved residue(s) required for the propagation of feature annotation.</text>
</comment>
<dbReference type="PANTHER" id="PTHR10083:SF374">
    <property type="entry name" value="BPTI_KUNITZ INHIBITOR DOMAIN-CONTAINING PROTEIN"/>
    <property type="match status" value="1"/>
</dbReference>
<evidence type="ECO:0000256" key="5">
    <source>
        <dbReference type="SAM" id="MobiDB-lite"/>
    </source>
</evidence>
<dbReference type="SUPFAM" id="SSF57362">
    <property type="entry name" value="BPTI-like"/>
    <property type="match status" value="10"/>
</dbReference>
<feature type="disulfide bond" evidence="4">
    <location>
        <begin position="218"/>
        <end position="225"/>
    </location>
</feature>
<dbReference type="PANTHER" id="PTHR10083">
    <property type="entry name" value="KUNITZ-TYPE PROTEASE INHIBITOR-RELATED"/>
    <property type="match status" value="1"/>
</dbReference>
<feature type="region of interest" description="Disordered" evidence="5">
    <location>
        <begin position="1808"/>
        <end position="1844"/>
    </location>
</feature>
<evidence type="ECO:0000256" key="6">
    <source>
        <dbReference type="SAM" id="SignalP"/>
    </source>
</evidence>
<evidence type="ECO:0000259" key="7">
    <source>
        <dbReference type="PROSITE" id="PS50279"/>
    </source>
</evidence>
<dbReference type="GO" id="GO:0004867">
    <property type="term" value="F:serine-type endopeptidase inhibitor activity"/>
    <property type="evidence" value="ECO:0007669"/>
    <property type="project" value="UniProtKB-KW"/>
</dbReference>
<evidence type="ECO:0000256" key="2">
    <source>
        <dbReference type="ARBA" id="ARBA00022900"/>
    </source>
</evidence>
<evidence type="ECO:0000256" key="4">
    <source>
        <dbReference type="PROSITE-ProRule" id="PRU00500"/>
    </source>
</evidence>
<feature type="domain" description="BPTI/Kunitz inhibitor" evidence="7">
    <location>
        <begin position="1911"/>
        <end position="1968"/>
    </location>
</feature>
<keyword evidence="6" id="KW-0732">Signal</keyword>
<dbReference type="GO" id="GO:0005615">
    <property type="term" value="C:extracellular space"/>
    <property type="evidence" value="ECO:0007669"/>
    <property type="project" value="TreeGrafter"/>
</dbReference>
<dbReference type="Gene3D" id="4.10.410.10">
    <property type="entry name" value="Pancreatic trypsin inhibitor Kunitz domain"/>
    <property type="match status" value="10"/>
</dbReference>
<feature type="domain" description="BPTI/Kunitz inhibitor" evidence="7">
    <location>
        <begin position="817"/>
        <end position="867"/>
    </location>
</feature>
<dbReference type="PROSITE" id="PS00484">
    <property type="entry name" value="THYROGLOBULIN_1_1"/>
    <property type="match status" value="1"/>
</dbReference>
<dbReference type="InterPro" id="IPR036880">
    <property type="entry name" value="Kunitz_BPTI_sf"/>
</dbReference>
<feature type="domain" description="BPTI/Kunitz inhibitor" evidence="7">
    <location>
        <begin position="372"/>
        <end position="422"/>
    </location>
</feature>
<gene>
    <name evidence="9" type="primary">Bma-mlt-11</name>
    <name evidence="9" type="ORF">BM_Bm6109</name>
</gene>
<dbReference type="PROSITE" id="PS00280">
    <property type="entry name" value="BPTI_KUNITZ_1"/>
    <property type="match status" value="6"/>
</dbReference>
<dbReference type="InterPro" id="IPR028150">
    <property type="entry name" value="Lustrin_cystein"/>
</dbReference>
<dbReference type="PROSITE" id="PS51162">
    <property type="entry name" value="THYROGLOBULIN_1_2"/>
    <property type="match status" value="1"/>
</dbReference>
<feature type="domain" description="BPTI/Kunitz inhibitor" evidence="7">
    <location>
        <begin position="262"/>
        <end position="312"/>
    </location>
</feature>
<feature type="compositionally biased region" description="Low complexity" evidence="5">
    <location>
        <begin position="487"/>
        <end position="517"/>
    </location>
</feature>
<feature type="domain" description="Thyroglobulin type-1" evidence="8">
    <location>
        <begin position="184"/>
        <end position="248"/>
    </location>
</feature>
<reference evidence="9" key="1">
    <citation type="journal article" date="2007" name="Science">
        <title>Draft genome of the filarial nematode parasite Brugia malayi.</title>
        <authorList>
            <person name="Ghedin E."/>
            <person name="Wang S."/>
            <person name="Spiro D."/>
            <person name="Caler E."/>
            <person name="Zhao Q."/>
            <person name="Crabtree J."/>
            <person name="Allen J.E."/>
            <person name="Delcher A.L."/>
            <person name="Guiliano D.B."/>
            <person name="Miranda-Saavedra D."/>
            <person name="Angiuoli S.V."/>
            <person name="Creasy T."/>
            <person name="Amedeo P."/>
            <person name="Haas B."/>
            <person name="El-Sayed N.M."/>
            <person name="Wortman J.R."/>
            <person name="Feldblyum T."/>
            <person name="Tallon L."/>
            <person name="Schatz M."/>
            <person name="Shumway M."/>
            <person name="Koo H."/>
            <person name="Salzberg S.L."/>
            <person name="Schobel S."/>
            <person name="Pertea M."/>
            <person name="Pop M."/>
            <person name="White O."/>
            <person name="Barton G.J."/>
            <person name="Carlow C.K."/>
            <person name="Crawford M.J."/>
            <person name="Daub J."/>
            <person name="Dimmic M.W."/>
            <person name="Estes C.F."/>
            <person name="Foster J.M."/>
            <person name="Ganatra M."/>
            <person name="Gregory W.F."/>
            <person name="Johnson N.M."/>
            <person name="Jin J."/>
            <person name="Komuniecki R."/>
            <person name="Korf I."/>
            <person name="Kumar S."/>
            <person name="Laney S."/>
            <person name="Li B.W."/>
            <person name="Li W."/>
            <person name="Lindblom T.H."/>
            <person name="Lustigman S."/>
            <person name="Ma D."/>
            <person name="Maina C.V."/>
            <person name="Martin D.M."/>
            <person name="McCarter J.P."/>
            <person name="McReynolds L."/>
            <person name="Mitreva M."/>
            <person name="Nutman T.B."/>
            <person name="Parkinson J."/>
            <person name="Peregrin-Alvarez J.M."/>
            <person name="Poole C."/>
            <person name="Ren Q."/>
            <person name="Saunders L."/>
            <person name="Sluder A.E."/>
            <person name="Smith K."/>
            <person name="Stanke M."/>
            <person name="Unnasch T.R."/>
            <person name="Ware J."/>
            <person name="Wei A.D."/>
            <person name="Weil G."/>
            <person name="Williams D.J."/>
            <person name="Zhang Y."/>
            <person name="Williams S.A."/>
            <person name="Fraser-Liggett C."/>
            <person name="Slatko B."/>
            <person name="Blaxter M.L."/>
            <person name="Scott A.L."/>
        </authorList>
    </citation>
    <scope>NUCLEOTIDE SEQUENCE</scope>
    <source>
        <strain evidence="9">FR3</strain>
    </source>
</reference>
<evidence type="ECO:0000256" key="3">
    <source>
        <dbReference type="ARBA" id="ARBA00023157"/>
    </source>
</evidence>
<dbReference type="InterPro" id="IPR000716">
    <property type="entry name" value="Thyroglobulin_1"/>
</dbReference>
<dbReference type="Gene3D" id="4.10.800.10">
    <property type="entry name" value="Thyroglobulin type-1"/>
    <property type="match status" value="1"/>
</dbReference>
<feature type="domain" description="BPTI/Kunitz inhibitor" evidence="7">
    <location>
        <begin position="972"/>
        <end position="1022"/>
    </location>
</feature>
<dbReference type="PRINTS" id="PR00759">
    <property type="entry name" value="BASICPTASE"/>
</dbReference>
<dbReference type="SMART" id="SM00211">
    <property type="entry name" value="TY"/>
    <property type="match status" value="1"/>
</dbReference>
<dbReference type="PROSITE" id="PS50279">
    <property type="entry name" value="BPTI_KUNITZ_2"/>
    <property type="match status" value="10"/>
</dbReference>
<feature type="region of interest" description="Disordered" evidence="5">
    <location>
        <begin position="1238"/>
        <end position="1285"/>
    </location>
</feature>
<feature type="region of interest" description="Disordered" evidence="5">
    <location>
        <begin position="121"/>
        <end position="140"/>
    </location>
</feature>
<sequence length="1971" mass="219475">MKALLAQVVLVIFYCTNITVAIKTNDVNLCKRQPFRGRCPAADGKGPARSQFVLRYYMRDNECISYPFGHCANDENEPVLYRYKEECEKACLNKWPTNDQSTTIQNDHEIEKSANSLISSEITDNDKDNDNDNDNGINVQISTTSSSFPIIDNNNNNNNNNNTATISSQRAAFIAQKSTSHKLLTECEKRRQASESGLIKSDFIPICATDGTFRPLQCETQRENCFCVDHNGVKIPNSDSNGTKKPDCKRIIKAQKSLIYECLSPMDSGPCNTAIKRWYYDTRERQCIKFEYSGCGGNGNNYPTKEACEKQCKSTSNEPKCKGGLQPLRNENDQLVNCTESTCPNGYLCSVAQLGSVCCPINASSSATTNICQLPKERGPCDQYELRFYYNNRLGECKYFFFGGCEGNANNFERVEECERICRQRGVKITATSIVSAPQLITSGPQMRKLNKEFGIKNIKKTGEEKELVELISNDNDDNDDDDDDSAASTNISNDIKNINNDNTADTTTTTTTDNNNEANLEITSSTTIFHDGSMINKNLSAKSSINQSKSHQLQKIDQNIEKKIKQKGAKLSLDSNHTDKITDFTTVKTKNTIATIDKSEKFTTSNRNEQKLASESVAITTDQQLSQSDEEMKIITSTTKTTVESLSDTFMSTALASSIALSPSTIIITTTSQSILSTTAQPTANSNDRCFQKFDRGTCTGQFIRWYWDFEKSTCQVFTYSGCGGNGNNYRSREDCFAACHQPPQPTPKLDNICEHSIHPGDCTGIFQRFAFDSTINDCRPFTYTGCGGNGNNFGSSLECRNRCIVQKPTLSTDVCKHPIEVGECSGVFPRFAYDLVANECRPFTYGGCGGNGNNFGSMLECKTKCVQGSDELVKCPTIDASLCVEPCILFTNRQGCHECKCPIAHSEIDNEPIEPSVITSTLISDKSSDESKSLEAEQFIENKVEKKHGSMSHSGRTSQTNSVTELGEKCSQPMDAGPCKNFIERWFFNINTSLCQSFQYGGCAGNRNHFFSKHECEIHCARFFSEINEILKDQTTMNDAHEEEVIMESEILNQQNITTDSQVMQVTTPHAVVHAVTSLQLENDEICLLPPDAGPCHDYVLRWFHNSQTAKCEQFSYSSCGGNNNNFPDRHTCEAKCSHDNSIKSQLPERCTYKKDEGYSNGYNVKWYFNVRNLRCEQMVYKGQGGNSNQFETLGECQTFCIPLDDKVPEMDTTAKQIAHSLKSTSVDVHQRGFAASQDPENEQQQQQQALSITETDKMSEGQHHVQDITQNTNERHRSSIVSDKNSINVEKIQPINSKQLLTQTITPAELIPQNLDRSASETINARESSKQQLLSSFNDQNSKQISGKEINNAKTFGATIVNKNNDAIVDLPNIFDDISHTPSCPNGHKPIQHADGRPMMCLPGRNQCAGNSLCYFNGVDFFCCPNAEDPYDEHVFGGYGGEEVKRGYKNVKKTPINGNELIVRKLRLRREAQMSSNRPLAMNVAARIDSKVPKYSLARASFAVNNSSDTRQITNICMQDVNTGKCTEAHLRFFYDRRVNTCRLFYYSGCGGNENNFATEEECQQQCKSDKAYDEDVSPGSCPYGEPPLGDNAPVICGKDAGSFECPKGYYCRMGPPNVCCLEKLLPVSEKILVTKKHHENIRFAQPKVKTSENVGYQFDEKQKENDAENSPLAITSTNICPDGTDALLDESTQQPLKCGLGYDGQSFCPVGYYCSIDSEKNGRLCCQLGVVGVKIPPPPKIPPYFGLRPSNPGEIIPRGSLPSDYVSLKQQATGISNTAEPSEQYQSHLDLSGKKLTMNVQPISDSNRAEEDAIEPSENLIPSDEQTTDSSGNVVPSDSKLQDDIYGRMMLKSNDQAFRTQALYNAINNVASPEAENNEVQIDIGEMKDPFESLEYAQKSTSDRSICLLKPSEGRTCREDESPPRTNLQYFYSNRDKRCKLYFYRGCGGSQNRFDTKRHCELTCAGV</sequence>
<dbReference type="SMART" id="SM00131">
    <property type="entry name" value="KU"/>
    <property type="match status" value="10"/>
</dbReference>
<dbReference type="SMART" id="SM00289">
    <property type="entry name" value="WR1"/>
    <property type="match status" value="4"/>
</dbReference>
<evidence type="ECO:0000259" key="8">
    <source>
        <dbReference type="PROSITE" id="PS51162"/>
    </source>
</evidence>
<keyword evidence="3 4" id="KW-1015">Disulfide bond</keyword>
<dbReference type="FunFam" id="4.10.410.10:FF:000020">
    <property type="entry name" value="Collagen, type VI, alpha 3"/>
    <property type="match status" value="3"/>
</dbReference>
<dbReference type="CDD" id="cd00191">
    <property type="entry name" value="TY"/>
    <property type="match status" value="1"/>
</dbReference>
<dbReference type="EMBL" id="LN856854">
    <property type="protein sequence ID" value="CDP90582.1"/>
    <property type="molecule type" value="Genomic_DNA"/>
</dbReference>
<dbReference type="InterPro" id="IPR006150">
    <property type="entry name" value="Cys_repeat_1"/>
</dbReference>
<dbReference type="Pfam" id="PF00086">
    <property type="entry name" value="Thyroglobulin_1"/>
    <property type="match status" value="1"/>
</dbReference>
<organism evidence="9">
    <name type="scientific">Brugia malayi</name>
    <name type="common">Filarial nematode worm</name>
    <dbReference type="NCBI Taxonomy" id="6279"/>
    <lineage>
        <taxon>Eukaryota</taxon>
        <taxon>Metazoa</taxon>
        <taxon>Ecdysozoa</taxon>
        <taxon>Nematoda</taxon>
        <taxon>Chromadorea</taxon>
        <taxon>Rhabditida</taxon>
        <taxon>Spirurina</taxon>
        <taxon>Spiruromorpha</taxon>
        <taxon>Filarioidea</taxon>
        <taxon>Onchocercidae</taxon>
        <taxon>Brugia</taxon>
    </lineage>
</organism>
<reference evidence="9" key="2">
    <citation type="submission" date="2012-12" db="EMBL/GenBank/DDBJ databases">
        <authorList>
            <consortium name="WormBase Consortium"/>
            <person name="Ghedin E."/>
            <person name="Paulini M."/>
        </authorList>
    </citation>
    <scope>NUCLEOTIDE SEQUENCE</scope>
    <source>
        <strain evidence="9">FR3</strain>
    </source>
</reference>
<keyword evidence="1" id="KW-0646">Protease inhibitor</keyword>
<dbReference type="InterPro" id="IPR020901">
    <property type="entry name" value="Prtase_inh_Kunz-CS"/>
</dbReference>
<dbReference type="SUPFAM" id="SSF57610">
    <property type="entry name" value="Thyroglobulin type-1 domain"/>
    <property type="match status" value="1"/>
</dbReference>
<dbReference type="InterPro" id="IPR002223">
    <property type="entry name" value="Kunitz_BPTI"/>
</dbReference>
<feature type="compositionally biased region" description="Polar residues" evidence="5">
    <location>
        <begin position="1828"/>
        <end position="1840"/>
    </location>
</feature>